<evidence type="ECO:0000313" key="2">
    <source>
        <dbReference type="EMBL" id="KAF0911157.1"/>
    </source>
</evidence>
<protein>
    <submittedName>
        <fullName evidence="2">Uncharacterized protein</fullName>
    </submittedName>
</protein>
<proteinExistence type="predicted"/>
<keyword evidence="3" id="KW-1185">Reference proteome</keyword>
<accession>A0A6G1DF71</accession>
<dbReference type="Proteomes" id="UP000479710">
    <property type="component" value="Unassembled WGS sequence"/>
</dbReference>
<feature type="region of interest" description="Disordered" evidence="1">
    <location>
        <begin position="101"/>
        <end position="123"/>
    </location>
</feature>
<reference evidence="2 3" key="1">
    <citation type="submission" date="2019-11" db="EMBL/GenBank/DDBJ databases">
        <title>Whole genome sequence of Oryza granulata.</title>
        <authorList>
            <person name="Li W."/>
        </authorList>
    </citation>
    <scope>NUCLEOTIDE SEQUENCE [LARGE SCALE GENOMIC DNA]</scope>
    <source>
        <strain evidence="3">cv. Menghai</strain>
        <tissue evidence="2">Leaf</tissue>
    </source>
</reference>
<name>A0A6G1DF71_9ORYZ</name>
<comment type="caution">
    <text evidence="2">The sequence shown here is derived from an EMBL/GenBank/DDBJ whole genome shotgun (WGS) entry which is preliminary data.</text>
</comment>
<dbReference type="EMBL" id="SPHZ02000006">
    <property type="protein sequence ID" value="KAF0911157.1"/>
    <property type="molecule type" value="Genomic_DNA"/>
</dbReference>
<feature type="compositionally biased region" description="Basic and acidic residues" evidence="1">
    <location>
        <begin position="112"/>
        <end position="123"/>
    </location>
</feature>
<evidence type="ECO:0000313" key="3">
    <source>
        <dbReference type="Proteomes" id="UP000479710"/>
    </source>
</evidence>
<sequence length="123" mass="13068">MAGATTGDHLRRCLPFHVVDININTPHAAESGREIVGEGIRGFLTLQAQGGTCGDPAMSAPLLDPAPWRAGGRSILLKLGWKTVVPGSPLRTRILGGAKRDVLAKVRPPSRNNKERCSEGRAP</sequence>
<evidence type="ECO:0000256" key="1">
    <source>
        <dbReference type="SAM" id="MobiDB-lite"/>
    </source>
</evidence>
<dbReference type="AlphaFoldDB" id="A0A6G1DF71"/>
<organism evidence="2 3">
    <name type="scientific">Oryza meyeriana var. granulata</name>
    <dbReference type="NCBI Taxonomy" id="110450"/>
    <lineage>
        <taxon>Eukaryota</taxon>
        <taxon>Viridiplantae</taxon>
        <taxon>Streptophyta</taxon>
        <taxon>Embryophyta</taxon>
        <taxon>Tracheophyta</taxon>
        <taxon>Spermatophyta</taxon>
        <taxon>Magnoliopsida</taxon>
        <taxon>Liliopsida</taxon>
        <taxon>Poales</taxon>
        <taxon>Poaceae</taxon>
        <taxon>BOP clade</taxon>
        <taxon>Oryzoideae</taxon>
        <taxon>Oryzeae</taxon>
        <taxon>Oryzinae</taxon>
        <taxon>Oryza</taxon>
        <taxon>Oryza meyeriana</taxon>
    </lineage>
</organism>
<gene>
    <name evidence="2" type="ORF">E2562_007935</name>
</gene>